<keyword evidence="5" id="KW-0175">Coiled coil</keyword>
<dbReference type="RefSeq" id="WP_318354675.1">
    <property type="nucleotide sequence ID" value="NZ_JAWQEV010000005.1"/>
</dbReference>
<keyword evidence="4" id="KW-0804">Transcription</keyword>
<dbReference type="PANTHER" id="PTHR30204:SF69">
    <property type="entry name" value="MERR-FAMILY TRANSCRIPTIONAL REGULATOR"/>
    <property type="match status" value="1"/>
</dbReference>
<dbReference type="Proteomes" id="UP001283109">
    <property type="component" value="Unassembled WGS sequence"/>
</dbReference>
<comment type="caution">
    <text evidence="8">The sequence shown here is derived from an EMBL/GenBank/DDBJ whole genome shotgun (WGS) entry which is preliminary data.</text>
</comment>
<gene>
    <name evidence="8" type="ORF">R8Z58_15450</name>
</gene>
<accession>A0ABU4H6A1</accession>
<dbReference type="SMART" id="SM00422">
    <property type="entry name" value="HTH_MERR"/>
    <property type="match status" value="1"/>
</dbReference>
<keyword evidence="9" id="KW-1185">Reference proteome</keyword>
<proteinExistence type="predicted"/>
<dbReference type="InterPro" id="IPR009061">
    <property type="entry name" value="DNA-bd_dom_put_sf"/>
</dbReference>
<evidence type="ECO:0000256" key="6">
    <source>
        <dbReference type="SAM" id="MobiDB-lite"/>
    </source>
</evidence>
<dbReference type="Gene3D" id="1.10.1660.10">
    <property type="match status" value="1"/>
</dbReference>
<keyword evidence="1" id="KW-0678">Repressor</keyword>
<reference evidence="8 9" key="1">
    <citation type="submission" date="2023-11" db="EMBL/GenBank/DDBJ databases">
        <title>Draft genome sequence of Microbacterium arthrosphaerae JCM 30492.</title>
        <authorList>
            <person name="Zhang G."/>
            <person name="Ding Y."/>
        </authorList>
    </citation>
    <scope>NUCLEOTIDE SEQUENCE [LARGE SCALE GENOMIC DNA]</scope>
    <source>
        <strain evidence="8 9">JCM 30492</strain>
    </source>
</reference>
<feature type="region of interest" description="Disordered" evidence="6">
    <location>
        <begin position="130"/>
        <end position="160"/>
    </location>
</feature>
<evidence type="ECO:0000313" key="9">
    <source>
        <dbReference type="Proteomes" id="UP001283109"/>
    </source>
</evidence>
<dbReference type="Pfam" id="PF13411">
    <property type="entry name" value="MerR_1"/>
    <property type="match status" value="1"/>
</dbReference>
<dbReference type="PROSITE" id="PS50937">
    <property type="entry name" value="HTH_MERR_2"/>
    <property type="match status" value="1"/>
</dbReference>
<name>A0ABU4H6A1_9MICO</name>
<evidence type="ECO:0000256" key="5">
    <source>
        <dbReference type="SAM" id="Coils"/>
    </source>
</evidence>
<evidence type="ECO:0000256" key="3">
    <source>
        <dbReference type="ARBA" id="ARBA00023125"/>
    </source>
</evidence>
<keyword evidence="3" id="KW-0238">DNA-binding</keyword>
<dbReference type="EMBL" id="JAWQEV010000005">
    <property type="protein sequence ID" value="MDW4574175.1"/>
    <property type="molecule type" value="Genomic_DNA"/>
</dbReference>
<evidence type="ECO:0000256" key="2">
    <source>
        <dbReference type="ARBA" id="ARBA00023015"/>
    </source>
</evidence>
<feature type="compositionally biased region" description="Basic and acidic residues" evidence="6">
    <location>
        <begin position="146"/>
        <end position="160"/>
    </location>
</feature>
<protein>
    <submittedName>
        <fullName evidence="8">MerR family transcriptional regulator</fullName>
    </submittedName>
</protein>
<organism evidence="8 9">
    <name type="scientific">Microbacterium arthrosphaerae</name>
    <dbReference type="NCBI Taxonomy" id="792652"/>
    <lineage>
        <taxon>Bacteria</taxon>
        <taxon>Bacillati</taxon>
        <taxon>Actinomycetota</taxon>
        <taxon>Actinomycetes</taxon>
        <taxon>Micrococcales</taxon>
        <taxon>Microbacteriaceae</taxon>
        <taxon>Microbacterium</taxon>
    </lineage>
</organism>
<evidence type="ECO:0000313" key="8">
    <source>
        <dbReference type="EMBL" id="MDW4574175.1"/>
    </source>
</evidence>
<sequence>MKSTLSIGDAAARFSLPTHVLRHWEDVGLLHPDRDGGERRRYGDDDLVRIGVIVRSKSAGMSLEQIGVLLDEQAPERHRVLEEHLAELDRRMADMERSRRMTEHALRCRSHDITTCPRFRAIMDEVVAGTGRWREAETPVESEPDSTDRGARRQDAASAR</sequence>
<dbReference type="SUPFAM" id="SSF46955">
    <property type="entry name" value="Putative DNA-binding domain"/>
    <property type="match status" value="1"/>
</dbReference>
<evidence type="ECO:0000259" key="7">
    <source>
        <dbReference type="PROSITE" id="PS50937"/>
    </source>
</evidence>
<dbReference type="PANTHER" id="PTHR30204">
    <property type="entry name" value="REDOX-CYCLING DRUG-SENSING TRANSCRIPTIONAL ACTIVATOR SOXR"/>
    <property type="match status" value="1"/>
</dbReference>
<dbReference type="InterPro" id="IPR000551">
    <property type="entry name" value="MerR-type_HTH_dom"/>
</dbReference>
<dbReference type="InterPro" id="IPR047057">
    <property type="entry name" value="MerR_fam"/>
</dbReference>
<evidence type="ECO:0000256" key="4">
    <source>
        <dbReference type="ARBA" id="ARBA00023163"/>
    </source>
</evidence>
<feature type="domain" description="HTH merR-type" evidence="7">
    <location>
        <begin position="4"/>
        <end position="72"/>
    </location>
</feature>
<evidence type="ECO:0000256" key="1">
    <source>
        <dbReference type="ARBA" id="ARBA00022491"/>
    </source>
</evidence>
<keyword evidence="2" id="KW-0805">Transcription regulation</keyword>
<feature type="coiled-coil region" evidence="5">
    <location>
        <begin position="78"/>
        <end position="105"/>
    </location>
</feature>